<dbReference type="Proteomes" id="UP001321506">
    <property type="component" value="Unassembled WGS sequence"/>
</dbReference>
<organism evidence="2 3">
    <name type="scientific">Ruicaihuangia caeni</name>
    <dbReference type="NCBI Taxonomy" id="3042517"/>
    <lineage>
        <taxon>Bacteria</taxon>
        <taxon>Bacillati</taxon>
        <taxon>Actinomycetota</taxon>
        <taxon>Actinomycetes</taxon>
        <taxon>Micrococcales</taxon>
        <taxon>Microbacteriaceae</taxon>
        <taxon>Ruicaihuangia</taxon>
    </lineage>
</organism>
<feature type="transmembrane region" description="Helical" evidence="1">
    <location>
        <begin position="87"/>
        <end position="109"/>
    </location>
</feature>
<comment type="caution">
    <text evidence="2">The sequence shown here is derived from an EMBL/GenBank/DDBJ whole genome shotgun (WGS) entry which is preliminary data.</text>
</comment>
<dbReference type="EMBL" id="JASATX010000004">
    <property type="protein sequence ID" value="MDI2099282.1"/>
    <property type="molecule type" value="Genomic_DNA"/>
</dbReference>
<keyword evidence="3" id="KW-1185">Reference proteome</keyword>
<gene>
    <name evidence="2" type="ORF">QF206_09950</name>
</gene>
<feature type="transmembrane region" description="Helical" evidence="1">
    <location>
        <begin position="44"/>
        <end position="66"/>
    </location>
</feature>
<evidence type="ECO:0000256" key="1">
    <source>
        <dbReference type="SAM" id="Phobius"/>
    </source>
</evidence>
<dbReference type="AlphaFoldDB" id="A0AAW6TCH2"/>
<keyword evidence="1" id="KW-0472">Membrane</keyword>
<dbReference type="RefSeq" id="WP_281489074.1">
    <property type="nucleotide sequence ID" value="NZ_JASATX010000004.1"/>
</dbReference>
<reference evidence="2 3" key="1">
    <citation type="submission" date="2023-04" db="EMBL/GenBank/DDBJ databases">
        <title>Klugiella caeni sp. nov. isolated from the sludge of biochemical tank.</title>
        <authorList>
            <person name="Geng K."/>
        </authorList>
    </citation>
    <scope>NUCLEOTIDE SEQUENCE [LARGE SCALE GENOMIC DNA]</scope>
    <source>
        <strain evidence="2 3">YN-L-19</strain>
    </source>
</reference>
<feature type="transmembrane region" description="Helical" evidence="1">
    <location>
        <begin position="12"/>
        <end position="32"/>
    </location>
</feature>
<feature type="transmembrane region" description="Helical" evidence="1">
    <location>
        <begin position="115"/>
        <end position="138"/>
    </location>
</feature>
<protein>
    <submittedName>
        <fullName evidence="2">Uncharacterized protein</fullName>
    </submittedName>
</protein>
<sequence length="147" mass="16283">MTFNSAPEERSAWIMLVLAAVGYPVYLALLLGGLEGRPLTEAEFAWPMLWTIGGSILASFVLHALFRVFTDLDNNTRDERDRQISRWADHTGQAFVVAGALAGLVLAMLRLDVFWIANAIYLGFFLSAVLGSIAKIIAYRRGFSATW</sequence>
<accession>A0AAW6TCH2</accession>
<evidence type="ECO:0000313" key="3">
    <source>
        <dbReference type="Proteomes" id="UP001321506"/>
    </source>
</evidence>
<keyword evidence="1" id="KW-0812">Transmembrane</keyword>
<keyword evidence="1" id="KW-1133">Transmembrane helix</keyword>
<name>A0AAW6TCH2_9MICO</name>
<proteinExistence type="predicted"/>
<evidence type="ECO:0000313" key="2">
    <source>
        <dbReference type="EMBL" id="MDI2099282.1"/>
    </source>
</evidence>